<dbReference type="AlphaFoldDB" id="A0A2A6LY18"/>
<name>A0A2A6LY18_RHIFR</name>
<proteinExistence type="predicted"/>
<protein>
    <submittedName>
        <fullName evidence="1">Uncharacterized protein</fullName>
    </submittedName>
</protein>
<gene>
    <name evidence="1" type="ORF">CO661_13975</name>
</gene>
<accession>A0A2A6LY18</accession>
<reference evidence="1 2" key="1">
    <citation type="submission" date="2017-09" db="EMBL/GenBank/DDBJ databases">
        <title>Comparative genomics of rhizobia isolated from Phaseolus vulgaris in China.</title>
        <authorList>
            <person name="Tong W."/>
        </authorList>
    </citation>
    <scope>NUCLEOTIDE SEQUENCE [LARGE SCALE GENOMIC DNA]</scope>
    <source>
        <strain evidence="1 2">PCH1</strain>
    </source>
</reference>
<sequence length="255" mass="28288">MSKIEVKALEWTPWTGSAAYSYSPIGDYSVDRDEDEDMASTPYVAWGQDDNLCHHATLEAAKAAAQSDFDARIRSALVERKAEPVAWRWRLRGAQVWIYDPSSEWLDKHCADQGVEIEPLYSTLPAVPTPTPAMIEAAWQAYQDCPVDLCGDHDEEQKKSVVAALCAAFSASPSPVDSRDALETERARLWRENRELRASLDVEKAVADCALREKEALVKALETFGSHLALTGTPQQIDRWNETVGAALAAKEQQP</sequence>
<dbReference type="EMBL" id="NWTC01000009">
    <property type="protein sequence ID" value="PDT47285.1"/>
    <property type="molecule type" value="Genomic_DNA"/>
</dbReference>
<comment type="caution">
    <text evidence="1">The sequence shown here is derived from an EMBL/GenBank/DDBJ whole genome shotgun (WGS) entry which is preliminary data.</text>
</comment>
<evidence type="ECO:0000313" key="2">
    <source>
        <dbReference type="Proteomes" id="UP000220353"/>
    </source>
</evidence>
<dbReference type="Proteomes" id="UP000220353">
    <property type="component" value="Unassembled WGS sequence"/>
</dbReference>
<dbReference type="RefSeq" id="WP_097586893.1">
    <property type="nucleotide sequence ID" value="NZ_NWTC01000009.1"/>
</dbReference>
<organism evidence="1 2">
    <name type="scientific">Rhizobium fredii</name>
    <name type="common">Sinorhizobium fredii</name>
    <dbReference type="NCBI Taxonomy" id="380"/>
    <lineage>
        <taxon>Bacteria</taxon>
        <taxon>Pseudomonadati</taxon>
        <taxon>Pseudomonadota</taxon>
        <taxon>Alphaproteobacteria</taxon>
        <taxon>Hyphomicrobiales</taxon>
        <taxon>Rhizobiaceae</taxon>
        <taxon>Sinorhizobium/Ensifer group</taxon>
        <taxon>Sinorhizobium</taxon>
    </lineage>
</organism>
<evidence type="ECO:0000313" key="1">
    <source>
        <dbReference type="EMBL" id="PDT47285.1"/>
    </source>
</evidence>